<dbReference type="EMBL" id="JAUHHV010000006">
    <property type="protein sequence ID" value="KAK1420637.1"/>
    <property type="molecule type" value="Genomic_DNA"/>
</dbReference>
<name>A0AAD8KCW7_TARER</name>
<accession>A0AAD8KCW7</accession>
<evidence type="ECO:0000313" key="3">
    <source>
        <dbReference type="Proteomes" id="UP001229421"/>
    </source>
</evidence>
<evidence type="ECO:0000256" key="1">
    <source>
        <dbReference type="SAM" id="MobiDB-lite"/>
    </source>
</evidence>
<organism evidence="2 3">
    <name type="scientific">Tagetes erecta</name>
    <name type="common">African marigold</name>
    <dbReference type="NCBI Taxonomy" id="13708"/>
    <lineage>
        <taxon>Eukaryota</taxon>
        <taxon>Viridiplantae</taxon>
        <taxon>Streptophyta</taxon>
        <taxon>Embryophyta</taxon>
        <taxon>Tracheophyta</taxon>
        <taxon>Spermatophyta</taxon>
        <taxon>Magnoliopsida</taxon>
        <taxon>eudicotyledons</taxon>
        <taxon>Gunneridae</taxon>
        <taxon>Pentapetalae</taxon>
        <taxon>asterids</taxon>
        <taxon>campanulids</taxon>
        <taxon>Asterales</taxon>
        <taxon>Asteraceae</taxon>
        <taxon>Asteroideae</taxon>
        <taxon>Heliantheae alliance</taxon>
        <taxon>Tageteae</taxon>
        <taxon>Tagetes</taxon>
    </lineage>
</organism>
<gene>
    <name evidence="2" type="ORF">QVD17_22389</name>
</gene>
<proteinExistence type="predicted"/>
<comment type="caution">
    <text evidence="2">The sequence shown here is derived from an EMBL/GenBank/DDBJ whole genome shotgun (WGS) entry which is preliminary data.</text>
</comment>
<dbReference type="AlphaFoldDB" id="A0AAD8KCW7"/>
<sequence length="383" mass="43351">MSFMADQSSFIFQKQANHRPKELNIATGLSKSGYHDPLVRKNNDSTRILAPEMIDVNQDHKRRCLEKLVVRREPMSSKNCALEVEVIDDTALIEATAAVTRFKNRYRNKSGVGYGNNSGNVDGLKSFKEESDGKKKRNKELKKQGTRCSMKCVNEKKSKAEVVDGKITYEKMIAEGKGHKGCRKMFATVKHVYKKKETKVEVTGVEEHHNVIEKIKETGVEEHQSVVEKIQETDVNLKVLIGDEKESTFESVETETVNEKDDGLELNHSIDVNTHNEAEDENVRTKKCAYSREEMEALRFVDEAGQKSKWTEVYSGFAPFVAKEYNRLVVDANNRPATRYNRVVNCGSAHQASPVLSMPPVLPLCSPSNYRKFEHVGCKGNFN</sequence>
<keyword evidence="3" id="KW-1185">Reference proteome</keyword>
<feature type="region of interest" description="Disordered" evidence="1">
    <location>
        <begin position="110"/>
        <end position="144"/>
    </location>
</feature>
<feature type="compositionally biased region" description="Low complexity" evidence="1">
    <location>
        <begin position="110"/>
        <end position="121"/>
    </location>
</feature>
<protein>
    <submittedName>
        <fullName evidence="2">Uncharacterized protein</fullName>
    </submittedName>
</protein>
<dbReference type="Proteomes" id="UP001229421">
    <property type="component" value="Unassembled WGS sequence"/>
</dbReference>
<reference evidence="2" key="1">
    <citation type="journal article" date="2023" name="bioRxiv">
        <title>Improved chromosome-level genome assembly for marigold (Tagetes erecta).</title>
        <authorList>
            <person name="Jiang F."/>
            <person name="Yuan L."/>
            <person name="Wang S."/>
            <person name="Wang H."/>
            <person name="Xu D."/>
            <person name="Wang A."/>
            <person name="Fan W."/>
        </authorList>
    </citation>
    <scope>NUCLEOTIDE SEQUENCE</scope>
    <source>
        <strain evidence="2">WSJ</strain>
        <tissue evidence="2">Leaf</tissue>
    </source>
</reference>
<evidence type="ECO:0000313" key="2">
    <source>
        <dbReference type="EMBL" id="KAK1420637.1"/>
    </source>
</evidence>